<feature type="compositionally biased region" description="Polar residues" evidence="1">
    <location>
        <begin position="183"/>
        <end position="192"/>
    </location>
</feature>
<comment type="caution">
    <text evidence="2">The sequence shown here is derived from an EMBL/GenBank/DDBJ whole genome shotgun (WGS) entry which is preliminary data.</text>
</comment>
<proteinExistence type="predicted"/>
<name>A0A9D4JBR4_DREPO</name>
<dbReference type="AlphaFoldDB" id="A0A9D4JBR4"/>
<reference evidence="2" key="2">
    <citation type="submission" date="2020-11" db="EMBL/GenBank/DDBJ databases">
        <authorList>
            <person name="McCartney M.A."/>
            <person name="Auch B."/>
            <person name="Kono T."/>
            <person name="Mallez S."/>
            <person name="Becker A."/>
            <person name="Gohl D.M."/>
            <person name="Silverstein K.A.T."/>
            <person name="Koren S."/>
            <person name="Bechman K.B."/>
            <person name="Herman A."/>
            <person name="Abrahante J.E."/>
            <person name="Garbe J."/>
        </authorList>
    </citation>
    <scope>NUCLEOTIDE SEQUENCE</scope>
    <source>
        <strain evidence="2">Duluth1</strain>
        <tissue evidence="2">Whole animal</tissue>
    </source>
</reference>
<feature type="region of interest" description="Disordered" evidence="1">
    <location>
        <begin position="167"/>
        <end position="192"/>
    </location>
</feature>
<feature type="compositionally biased region" description="Basic and acidic residues" evidence="1">
    <location>
        <begin position="1"/>
        <end position="15"/>
    </location>
</feature>
<gene>
    <name evidence="2" type="ORF">DPMN_132077</name>
</gene>
<feature type="region of interest" description="Disordered" evidence="1">
    <location>
        <begin position="1"/>
        <end position="58"/>
    </location>
</feature>
<dbReference type="Proteomes" id="UP000828390">
    <property type="component" value="Unassembled WGS sequence"/>
</dbReference>
<sequence length="192" mass="21664">MPPKKKDMGDPKKENINSVKSSGKNKKRKNALVSPDNLNVDSLPEKRSDYRASPCETMASQSQPVYMQPMNMSSMSNMNNYQSQPGAFYTPQQNIPPNTPYHINTSPQMQPNIPPPTYNENFQKSVLDQLRSLDTRLNKLDSIETQLSNLTMKLSNMDVRVTSLEGTARKVDSRVTDVESSRAFDSQTCEEL</sequence>
<evidence type="ECO:0000256" key="1">
    <source>
        <dbReference type="SAM" id="MobiDB-lite"/>
    </source>
</evidence>
<feature type="compositionally biased region" description="Basic and acidic residues" evidence="1">
    <location>
        <begin position="167"/>
        <end position="182"/>
    </location>
</feature>
<reference evidence="2" key="1">
    <citation type="journal article" date="2019" name="bioRxiv">
        <title>The Genome of the Zebra Mussel, Dreissena polymorpha: A Resource for Invasive Species Research.</title>
        <authorList>
            <person name="McCartney M.A."/>
            <person name="Auch B."/>
            <person name="Kono T."/>
            <person name="Mallez S."/>
            <person name="Zhang Y."/>
            <person name="Obille A."/>
            <person name="Becker A."/>
            <person name="Abrahante J.E."/>
            <person name="Garbe J."/>
            <person name="Badalamenti J.P."/>
            <person name="Herman A."/>
            <person name="Mangelson H."/>
            <person name="Liachko I."/>
            <person name="Sullivan S."/>
            <person name="Sone E.D."/>
            <person name="Koren S."/>
            <person name="Silverstein K.A.T."/>
            <person name="Beckman K.B."/>
            <person name="Gohl D.M."/>
        </authorList>
    </citation>
    <scope>NUCLEOTIDE SEQUENCE</scope>
    <source>
        <strain evidence="2">Duluth1</strain>
        <tissue evidence="2">Whole animal</tissue>
    </source>
</reference>
<organism evidence="2 3">
    <name type="scientific">Dreissena polymorpha</name>
    <name type="common">Zebra mussel</name>
    <name type="synonym">Mytilus polymorpha</name>
    <dbReference type="NCBI Taxonomy" id="45954"/>
    <lineage>
        <taxon>Eukaryota</taxon>
        <taxon>Metazoa</taxon>
        <taxon>Spiralia</taxon>
        <taxon>Lophotrochozoa</taxon>
        <taxon>Mollusca</taxon>
        <taxon>Bivalvia</taxon>
        <taxon>Autobranchia</taxon>
        <taxon>Heteroconchia</taxon>
        <taxon>Euheterodonta</taxon>
        <taxon>Imparidentia</taxon>
        <taxon>Neoheterodontei</taxon>
        <taxon>Myida</taxon>
        <taxon>Dreissenoidea</taxon>
        <taxon>Dreissenidae</taxon>
        <taxon>Dreissena</taxon>
    </lineage>
</organism>
<dbReference type="Gene3D" id="1.20.5.340">
    <property type="match status" value="1"/>
</dbReference>
<dbReference type="EMBL" id="JAIWYP010000006">
    <property type="protein sequence ID" value="KAH3803809.1"/>
    <property type="molecule type" value="Genomic_DNA"/>
</dbReference>
<accession>A0A9D4JBR4</accession>
<evidence type="ECO:0000313" key="2">
    <source>
        <dbReference type="EMBL" id="KAH3803809.1"/>
    </source>
</evidence>
<keyword evidence="3" id="KW-1185">Reference proteome</keyword>
<protein>
    <submittedName>
        <fullName evidence="2">Uncharacterized protein</fullName>
    </submittedName>
</protein>
<evidence type="ECO:0000313" key="3">
    <source>
        <dbReference type="Proteomes" id="UP000828390"/>
    </source>
</evidence>